<protein>
    <recommendedName>
        <fullName evidence="5">Transposase</fullName>
    </recommendedName>
</protein>
<feature type="domain" description="Transposase Tc1-like" evidence="1">
    <location>
        <begin position="69"/>
        <end position="133"/>
    </location>
</feature>
<dbReference type="SUPFAM" id="SSF46689">
    <property type="entry name" value="Homeodomain-like"/>
    <property type="match status" value="1"/>
</dbReference>
<dbReference type="Gene3D" id="3.30.420.10">
    <property type="entry name" value="Ribonuclease H-like superfamily/Ribonuclease H"/>
    <property type="match status" value="1"/>
</dbReference>
<dbReference type="EMBL" id="CAVNYO010000465">
    <property type="protein sequence ID" value="CAK5283014.1"/>
    <property type="molecule type" value="Genomic_DNA"/>
</dbReference>
<evidence type="ECO:0000259" key="1">
    <source>
        <dbReference type="Pfam" id="PF01498"/>
    </source>
</evidence>
<dbReference type="AlphaFoldDB" id="A0AAD2K789"/>
<dbReference type="Pfam" id="PF13358">
    <property type="entry name" value="DDE_3"/>
    <property type="match status" value="1"/>
</dbReference>
<organism evidence="3 4">
    <name type="scientific">Mycena citricolor</name>
    <dbReference type="NCBI Taxonomy" id="2018698"/>
    <lineage>
        <taxon>Eukaryota</taxon>
        <taxon>Fungi</taxon>
        <taxon>Dikarya</taxon>
        <taxon>Basidiomycota</taxon>
        <taxon>Agaricomycotina</taxon>
        <taxon>Agaricomycetes</taxon>
        <taxon>Agaricomycetidae</taxon>
        <taxon>Agaricales</taxon>
        <taxon>Marasmiineae</taxon>
        <taxon>Mycenaceae</taxon>
        <taxon>Mycena</taxon>
    </lineage>
</organism>
<dbReference type="GO" id="GO:0015074">
    <property type="term" value="P:DNA integration"/>
    <property type="evidence" value="ECO:0007669"/>
    <property type="project" value="InterPro"/>
</dbReference>
<dbReference type="Proteomes" id="UP001295794">
    <property type="component" value="Unassembled WGS sequence"/>
</dbReference>
<evidence type="ECO:0000259" key="2">
    <source>
        <dbReference type="Pfam" id="PF13358"/>
    </source>
</evidence>
<evidence type="ECO:0008006" key="5">
    <source>
        <dbReference type="Google" id="ProtNLM"/>
    </source>
</evidence>
<evidence type="ECO:0000313" key="4">
    <source>
        <dbReference type="Proteomes" id="UP001295794"/>
    </source>
</evidence>
<dbReference type="InterPro" id="IPR009057">
    <property type="entry name" value="Homeodomain-like_sf"/>
</dbReference>
<feature type="domain" description="Tc1-like transposase DDE" evidence="2">
    <location>
        <begin position="221"/>
        <end position="303"/>
    </location>
</feature>
<dbReference type="InterPro" id="IPR052338">
    <property type="entry name" value="Transposase_5"/>
</dbReference>
<keyword evidence="4" id="KW-1185">Reference proteome</keyword>
<dbReference type="InterPro" id="IPR036397">
    <property type="entry name" value="RNaseH_sf"/>
</dbReference>
<reference evidence="3" key="1">
    <citation type="submission" date="2023-11" db="EMBL/GenBank/DDBJ databases">
        <authorList>
            <person name="De Vega J J."/>
            <person name="De Vega J J."/>
        </authorList>
    </citation>
    <scope>NUCLEOTIDE SEQUENCE</scope>
</reference>
<dbReference type="Pfam" id="PF01498">
    <property type="entry name" value="HTH_Tnp_Tc3_2"/>
    <property type="match status" value="1"/>
</dbReference>
<dbReference type="PANTHER" id="PTHR23022">
    <property type="entry name" value="TRANSPOSABLE ELEMENT-RELATED"/>
    <property type="match status" value="1"/>
</dbReference>
<gene>
    <name evidence="3" type="ORF">MYCIT1_LOCUS35223</name>
</gene>
<dbReference type="GO" id="GO:0006313">
    <property type="term" value="P:DNA transposition"/>
    <property type="evidence" value="ECO:0007669"/>
    <property type="project" value="InterPro"/>
</dbReference>
<dbReference type="PANTHER" id="PTHR23022:SF135">
    <property type="entry name" value="SI:DKEY-77F5.3"/>
    <property type="match status" value="1"/>
</dbReference>
<name>A0AAD2K789_9AGAR</name>
<dbReference type="GO" id="GO:0003677">
    <property type="term" value="F:DNA binding"/>
    <property type="evidence" value="ECO:0007669"/>
    <property type="project" value="InterPro"/>
</dbReference>
<evidence type="ECO:0000313" key="3">
    <source>
        <dbReference type="EMBL" id="CAK5283014.1"/>
    </source>
</evidence>
<comment type="caution">
    <text evidence="3">The sequence shown here is derived from an EMBL/GenBank/DDBJ whole genome shotgun (WGS) entry which is preliminary data.</text>
</comment>
<dbReference type="InterPro" id="IPR038717">
    <property type="entry name" value="Tc1-like_DDE_dom"/>
</dbReference>
<proteinExistence type="predicted"/>
<sequence length="349" mass="39735">MPNARLSEELKNQFVGAMIADPNIKLHATTLGIRYEMARKIWKKFSDKGSVENIPSSGRPKKISKALERKILKTARANRRMPFEDIGNQIDPPVSARSVGRVLDKEGMHRRVARVVPYLSDNHKMARLAWAERLAKKTERQWGHVIWSDECYIHLDSGGKRVWVTRTSDEVYEQDCLVPRFKQSPIRVMVWGCITHDWKGPLIVLEYPGGRGGGMTADQYQKQVLKKVVEGALEEVKAQRGGRGKIEFQQDGASCHTAKSTKGWLESHKIPLFPHPACSPDVSPIEPVWHELKKRVRAHRPPPSSFEALKAVILEEWEKMPIDDINKYTRGMRSRVQAVLEANGGHTRF</sequence>
<accession>A0AAD2K789</accession>
<dbReference type="InterPro" id="IPR002492">
    <property type="entry name" value="Transposase_Tc1-like"/>
</dbReference>